<dbReference type="Proteomes" id="UP000219193">
    <property type="component" value="Unassembled WGS sequence"/>
</dbReference>
<feature type="domain" description="Glycosyltransferase 2-like" evidence="1">
    <location>
        <begin position="9"/>
        <end position="126"/>
    </location>
</feature>
<gene>
    <name evidence="2" type="ORF">SAMN06296241_0081</name>
</gene>
<keyword evidence="3" id="KW-1185">Reference proteome</keyword>
<dbReference type="EMBL" id="OCMF01000001">
    <property type="protein sequence ID" value="SOC78571.1"/>
    <property type="molecule type" value="Genomic_DNA"/>
</dbReference>
<reference evidence="3" key="1">
    <citation type="submission" date="2017-09" db="EMBL/GenBank/DDBJ databases">
        <authorList>
            <person name="Varghese N."/>
            <person name="Submissions S."/>
        </authorList>
    </citation>
    <scope>NUCLEOTIDE SEQUENCE [LARGE SCALE GENOMIC DNA]</scope>
    <source>
        <strain evidence="3">CGMCC 1.12641</strain>
    </source>
</reference>
<evidence type="ECO:0000313" key="3">
    <source>
        <dbReference type="Proteomes" id="UP000219193"/>
    </source>
</evidence>
<sequence length="280" mass="32273">MIQPKPTISVIIPTYNSGATLSIALASIKRQVFKDLEVLIIDGVSTDNTLEIAQKYKSHFQVLTVVSEPDKGIYDAMNKGISLAKGEWLFFMGSDDSLFSAHVLEKIFSLRAAQTHDVIYGNVQSTRFAHPYDGEFSYYKLATKNICHQSIFFRRSVFQKIGKFNLKYKIWADWDHNIRWFYSSRIKKYYTDATIAYYADGGLSSLNEDVLFIKRKNLKLLIHGFTKLPPAARRDICNLAIEESQKKKSVVLPGFLKVVRFILRIHKFISHKFISHKFKK</sequence>
<dbReference type="OrthoDB" id="9788101at2"/>
<accession>A0A285WZM8</accession>
<dbReference type="CDD" id="cd06433">
    <property type="entry name" value="GT_2_WfgS_like"/>
    <property type="match status" value="1"/>
</dbReference>
<proteinExistence type="predicted"/>
<dbReference type="Pfam" id="PF00535">
    <property type="entry name" value="Glycos_transf_2"/>
    <property type="match status" value="1"/>
</dbReference>
<dbReference type="RefSeq" id="WP_097054386.1">
    <property type="nucleotide sequence ID" value="NZ_OCMF01000001.1"/>
</dbReference>
<name>A0A285WZM8_9FLAO</name>
<dbReference type="InterPro" id="IPR029044">
    <property type="entry name" value="Nucleotide-diphossugar_trans"/>
</dbReference>
<evidence type="ECO:0000259" key="1">
    <source>
        <dbReference type="Pfam" id="PF00535"/>
    </source>
</evidence>
<dbReference type="PANTHER" id="PTHR22916">
    <property type="entry name" value="GLYCOSYLTRANSFERASE"/>
    <property type="match status" value="1"/>
</dbReference>
<evidence type="ECO:0000313" key="2">
    <source>
        <dbReference type="EMBL" id="SOC78571.1"/>
    </source>
</evidence>
<dbReference type="AlphaFoldDB" id="A0A285WZM8"/>
<protein>
    <submittedName>
        <fullName evidence="2">Glycosyltransferase involved in cell wall bisynthesis</fullName>
    </submittedName>
</protein>
<dbReference type="PANTHER" id="PTHR22916:SF3">
    <property type="entry name" value="UDP-GLCNAC:BETAGAL BETA-1,3-N-ACETYLGLUCOSAMINYLTRANSFERASE-LIKE PROTEIN 1"/>
    <property type="match status" value="1"/>
</dbReference>
<dbReference type="Gene3D" id="3.90.550.10">
    <property type="entry name" value="Spore Coat Polysaccharide Biosynthesis Protein SpsA, Chain A"/>
    <property type="match status" value="1"/>
</dbReference>
<organism evidence="2 3">
    <name type="scientific">Salinimicrobium sediminis</name>
    <dbReference type="NCBI Taxonomy" id="1343891"/>
    <lineage>
        <taxon>Bacteria</taxon>
        <taxon>Pseudomonadati</taxon>
        <taxon>Bacteroidota</taxon>
        <taxon>Flavobacteriia</taxon>
        <taxon>Flavobacteriales</taxon>
        <taxon>Flavobacteriaceae</taxon>
        <taxon>Salinimicrobium</taxon>
    </lineage>
</organism>
<keyword evidence="2" id="KW-0808">Transferase</keyword>
<dbReference type="InterPro" id="IPR001173">
    <property type="entry name" value="Glyco_trans_2-like"/>
</dbReference>
<dbReference type="GO" id="GO:0016758">
    <property type="term" value="F:hexosyltransferase activity"/>
    <property type="evidence" value="ECO:0007669"/>
    <property type="project" value="UniProtKB-ARBA"/>
</dbReference>
<dbReference type="SUPFAM" id="SSF53448">
    <property type="entry name" value="Nucleotide-diphospho-sugar transferases"/>
    <property type="match status" value="1"/>
</dbReference>